<reference evidence="1 2" key="1">
    <citation type="submission" date="2018-02" db="EMBL/GenBank/DDBJ databases">
        <authorList>
            <person name="Skraban J."/>
            <person name="Trcek J."/>
        </authorList>
    </citation>
    <scope>NUCLEOTIDE SEQUENCE [LARGE SCALE GENOMIC DNA]</scope>
    <source>
        <strain evidence="1 2">AV446</strain>
    </source>
</reference>
<dbReference type="Proteomes" id="UP000248116">
    <property type="component" value="Unassembled WGS sequence"/>
</dbReference>
<dbReference type="EMBL" id="PRCW01000062">
    <property type="protein sequence ID" value="PYD47718.1"/>
    <property type="molecule type" value="Genomic_DNA"/>
</dbReference>
<proteinExistence type="predicted"/>
<accession>A0ABX5P4J2</accession>
<comment type="caution">
    <text evidence="1">The sequence shown here is derived from an EMBL/GenBank/DDBJ whole genome shotgun (WGS) entry which is preliminary data.</text>
</comment>
<keyword evidence="2" id="KW-1185">Reference proteome</keyword>
<protein>
    <submittedName>
        <fullName evidence="1">Uncharacterized protein</fullName>
    </submittedName>
</protein>
<name>A0ABX5P4J2_9PROT</name>
<organism evidence="1 2">
    <name type="scientific">Novacetimonas pomaceti</name>
    <dbReference type="NCBI Taxonomy" id="2021998"/>
    <lineage>
        <taxon>Bacteria</taxon>
        <taxon>Pseudomonadati</taxon>
        <taxon>Pseudomonadota</taxon>
        <taxon>Alphaproteobacteria</taxon>
        <taxon>Acetobacterales</taxon>
        <taxon>Acetobacteraceae</taxon>
        <taxon>Novacetimonas</taxon>
    </lineage>
</organism>
<evidence type="ECO:0000313" key="1">
    <source>
        <dbReference type="EMBL" id="PYD47718.1"/>
    </source>
</evidence>
<evidence type="ECO:0000313" key="2">
    <source>
        <dbReference type="Proteomes" id="UP000248116"/>
    </source>
</evidence>
<gene>
    <name evidence="1" type="ORF">C3920_08135</name>
</gene>
<sequence>MTVTFRSPGTTASCPIRKLEGLRHRFISIRRIMSVCEPLRERHAVVGQCPAAGINRIGHL</sequence>